<dbReference type="Proteomes" id="UP000092124">
    <property type="component" value="Unassembled WGS sequence"/>
</dbReference>
<protein>
    <submittedName>
        <fullName evidence="2">Uncharacterized protein</fullName>
    </submittedName>
</protein>
<keyword evidence="3" id="KW-1185">Reference proteome</keyword>
<feature type="non-terminal residue" evidence="2">
    <location>
        <position position="1"/>
    </location>
</feature>
<accession>A0A1A6FV94</accession>
<keyword evidence="1" id="KW-0812">Transmembrane</keyword>
<comment type="caution">
    <text evidence="2">The sequence shown here is derived from an EMBL/GenBank/DDBJ whole genome shotgun (WGS) entry which is preliminary data.</text>
</comment>
<name>A0A1A6FV94_NEOLE</name>
<feature type="transmembrane region" description="Helical" evidence="1">
    <location>
        <begin position="65"/>
        <end position="83"/>
    </location>
</feature>
<gene>
    <name evidence="2" type="ORF">A6R68_10993</name>
</gene>
<dbReference type="AlphaFoldDB" id="A0A1A6FV94"/>
<evidence type="ECO:0000256" key="1">
    <source>
        <dbReference type="SAM" id="Phobius"/>
    </source>
</evidence>
<dbReference type="EMBL" id="LZPO01116991">
    <property type="protein sequence ID" value="OBS57878.1"/>
    <property type="molecule type" value="Genomic_DNA"/>
</dbReference>
<reference evidence="2 3" key="1">
    <citation type="submission" date="2016-06" db="EMBL/GenBank/DDBJ databases">
        <title>The Draft Genome Sequence and Annotation of the Desert Woodrat Neotoma lepida.</title>
        <authorList>
            <person name="Campbell M."/>
            <person name="Oakeson K.F."/>
            <person name="Yandell M."/>
            <person name="Halpert J.R."/>
            <person name="Dearing D."/>
        </authorList>
    </citation>
    <scope>NUCLEOTIDE SEQUENCE [LARGE SCALE GENOMIC DNA]</scope>
    <source>
        <strain evidence="2">417</strain>
        <tissue evidence="2">Liver</tissue>
    </source>
</reference>
<proteinExistence type="predicted"/>
<organism evidence="2 3">
    <name type="scientific">Neotoma lepida</name>
    <name type="common">Desert woodrat</name>
    <dbReference type="NCBI Taxonomy" id="56216"/>
    <lineage>
        <taxon>Eukaryota</taxon>
        <taxon>Metazoa</taxon>
        <taxon>Chordata</taxon>
        <taxon>Craniata</taxon>
        <taxon>Vertebrata</taxon>
        <taxon>Euteleostomi</taxon>
        <taxon>Mammalia</taxon>
        <taxon>Eutheria</taxon>
        <taxon>Euarchontoglires</taxon>
        <taxon>Glires</taxon>
        <taxon>Rodentia</taxon>
        <taxon>Myomorpha</taxon>
        <taxon>Muroidea</taxon>
        <taxon>Cricetidae</taxon>
        <taxon>Neotominae</taxon>
        <taxon>Neotoma</taxon>
    </lineage>
</organism>
<keyword evidence="1" id="KW-0472">Membrane</keyword>
<evidence type="ECO:0000313" key="2">
    <source>
        <dbReference type="EMBL" id="OBS57878.1"/>
    </source>
</evidence>
<keyword evidence="1" id="KW-1133">Transmembrane helix</keyword>
<sequence length="134" mass="15576">ARVTDEILKYAEGSMLPLQYPPKHREHCPMRKQRPVNPPFCLWRRGVRTEYSDTCDTGTYRCRRETSVCLSVFVSSLLIAVFLKRQMLIFPRKENYTDTTASEGDVFHSIPGCPSPETYFNITRCSKKDLFSQM</sequence>
<evidence type="ECO:0000313" key="3">
    <source>
        <dbReference type="Proteomes" id="UP000092124"/>
    </source>
</evidence>